<dbReference type="InterPro" id="IPR043129">
    <property type="entry name" value="ATPase_NBD"/>
</dbReference>
<dbReference type="InterPro" id="IPR049874">
    <property type="entry name" value="ROK_cs"/>
</dbReference>
<accession>A0ABY4ZNB1</accession>
<dbReference type="Proteomes" id="UP001057520">
    <property type="component" value="Chromosome"/>
</dbReference>
<dbReference type="PANTHER" id="PTHR18964:SF174">
    <property type="entry name" value="D-ALLOSE KINASE-RELATED"/>
    <property type="match status" value="1"/>
</dbReference>
<reference evidence="1 2" key="1">
    <citation type="submission" date="2022-04" db="EMBL/GenBank/DDBJ databases">
        <title>Genome sequence of soybean root-associated Caulobacter segnis RL271.</title>
        <authorList>
            <person name="Longley R."/>
            <person name="Bonito G."/>
            <person name="Trigodet F."/>
            <person name="Crosson S."/>
            <person name="Fiebig A."/>
        </authorList>
    </citation>
    <scope>NUCLEOTIDE SEQUENCE [LARGE SCALE GENOMIC DNA]</scope>
    <source>
        <strain evidence="1 2">RL271</strain>
    </source>
</reference>
<dbReference type="Pfam" id="PF00480">
    <property type="entry name" value="ROK"/>
    <property type="match status" value="1"/>
</dbReference>
<protein>
    <submittedName>
        <fullName evidence="1">ROK family protein</fullName>
    </submittedName>
</protein>
<dbReference type="Gene3D" id="3.30.420.40">
    <property type="match status" value="2"/>
</dbReference>
<keyword evidence="2" id="KW-1185">Reference proteome</keyword>
<proteinExistence type="predicted"/>
<gene>
    <name evidence="1" type="ORF">MZV50_16255</name>
</gene>
<evidence type="ECO:0000313" key="2">
    <source>
        <dbReference type="Proteomes" id="UP001057520"/>
    </source>
</evidence>
<dbReference type="PROSITE" id="PS01125">
    <property type="entry name" value="ROK"/>
    <property type="match status" value="1"/>
</dbReference>
<name>A0ABY4ZNB1_9CAUL</name>
<dbReference type="InterPro" id="IPR000600">
    <property type="entry name" value="ROK"/>
</dbReference>
<organism evidence="1 2">
    <name type="scientific">Caulobacter segnis</name>
    <dbReference type="NCBI Taxonomy" id="88688"/>
    <lineage>
        <taxon>Bacteria</taxon>
        <taxon>Pseudomonadati</taxon>
        <taxon>Pseudomonadota</taxon>
        <taxon>Alphaproteobacteria</taxon>
        <taxon>Caulobacterales</taxon>
        <taxon>Caulobacteraceae</taxon>
        <taxon>Caulobacter</taxon>
    </lineage>
</organism>
<dbReference type="EMBL" id="CP096040">
    <property type="protein sequence ID" value="USQ94155.1"/>
    <property type="molecule type" value="Genomic_DNA"/>
</dbReference>
<dbReference type="PANTHER" id="PTHR18964">
    <property type="entry name" value="ROK (REPRESSOR, ORF, KINASE) FAMILY"/>
    <property type="match status" value="1"/>
</dbReference>
<dbReference type="CDD" id="cd24066">
    <property type="entry name" value="ASKHA_NBD_ROK_EcFRK-like"/>
    <property type="match status" value="1"/>
</dbReference>
<dbReference type="SUPFAM" id="SSF53067">
    <property type="entry name" value="Actin-like ATPase domain"/>
    <property type="match status" value="1"/>
</dbReference>
<sequence>MIQIGVDFGGTKIEAAALARDGSVVARLRTPTPATYDAALFAVRDLVERIEAEAGQRGTVGVGAPGSTSPRTGVMRNANAVYLNGRTFREDLSKALERPVRLANDANCLALSEAADGAAAGARVTFAIILGTGCGGGLVVDGRLVEGGDGVAGEWGHMPLPWPDAEESPGPQCWCGQKGCLETWVSGTGLRRDFKARTVRELDGPEIVAAALAGEPEASAAFDRLVDRLGRAMAVIGNIVDPDVFVLGGGLSNVEALYERLPAVIAPRVFSDGWSARIAPARWGDSSGVRGAARLWSPGEAE</sequence>
<evidence type="ECO:0000313" key="1">
    <source>
        <dbReference type="EMBL" id="USQ94155.1"/>
    </source>
</evidence>